<feature type="region of interest" description="Disordered" evidence="2">
    <location>
        <begin position="1"/>
        <end position="23"/>
    </location>
</feature>
<keyword evidence="4" id="KW-1185">Reference proteome</keyword>
<organism evidence="3 4">
    <name type="scientific">Oldenlandia corymbosa var. corymbosa</name>
    <dbReference type="NCBI Taxonomy" id="529605"/>
    <lineage>
        <taxon>Eukaryota</taxon>
        <taxon>Viridiplantae</taxon>
        <taxon>Streptophyta</taxon>
        <taxon>Embryophyta</taxon>
        <taxon>Tracheophyta</taxon>
        <taxon>Spermatophyta</taxon>
        <taxon>Magnoliopsida</taxon>
        <taxon>eudicotyledons</taxon>
        <taxon>Gunneridae</taxon>
        <taxon>Pentapetalae</taxon>
        <taxon>asterids</taxon>
        <taxon>lamiids</taxon>
        <taxon>Gentianales</taxon>
        <taxon>Rubiaceae</taxon>
        <taxon>Rubioideae</taxon>
        <taxon>Spermacoceae</taxon>
        <taxon>Hedyotis-Oldenlandia complex</taxon>
        <taxon>Oldenlandia</taxon>
    </lineage>
</organism>
<accession>A0AAV1DB99</accession>
<evidence type="ECO:0000256" key="2">
    <source>
        <dbReference type="SAM" id="MobiDB-lite"/>
    </source>
</evidence>
<sequence>MADSEPKQSPPPPPSTATTTTVESGDEKKVVVAAAGSGELKYLDFVQAAAIYLVVCSSSLYDYAKQNSGPLRTGVQTVEGTVKAVIGPVYQKFRHVPFDLLRFVDRKVDESIHELDHRVPSGVKMASQKLLVAAQKAPEVVRDVASEVRRAGVVDTATNIGKTVYKTYEPTAKEMYKKYEPVAEQYAVSAWRSLNRLPLFPQVAQIVVPTVAHWCEKYNEALAYGNDKGYTASHYLPKVPIERIGKVFQGAETGHTISTNGEGLPVSS</sequence>
<evidence type="ECO:0000256" key="1">
    <source>
        <dbReference type="ARBA" id="ARBA00009737"/>
    </source>
</evidence>
<dbReference type="Proteomes" id="UP001161247">
    <property type="component" value="Chromosome 5"/>
</dbReference>
<proteinExistence type="inferred from homology"/>
<gene>
    <name evidence="3" type="ORF">OLC1_LOCUS13730</name>
</gene>
<comment type="similarity">
    <text evidence="1">Belongs to the REF/SRPP family.</text>
</comment>
<dbReference type="AlphaFoldDB" id="A0AAV1DB99"/>
<dbReference type="PANTHER" id="PTHR33732:SF3">
    <property type="entry name" value="OS07G0671800 PROTEIN"/>
    <property type="match status" value="1"/>
</dbReference>
<name>A0AAV1DB99_OLDCO</name>
<evidence type="ECO:0000313" key="4">
    <source>
        <dbReference type="Proteomes" id="UP001161247"/>
    </source>
</evidence>
<dbReference type="EMBL" id="OX459122">
    <property type="protein sequence ID" value="CAI9104918.1"/>
    <property type="molecule type" value="Genomic_DNA"/>
</dbReference>
<dbReference type="InterPro" id="IPR008802">
    <property type="entry name" value="REF"/>
</dbReference>
<protein>
    <submittedName>
        <fullName evidence="3">OLC1v1003709C1</fullName>
    </submittedName>
</protein>
<evidence type="ECO:0000313" key="3">
    <source>
        <dbReference type="EMBL" id="CAI9104918.1"/>
    </source>
</evidence>
<dbReference type="Pfam" id="PF05755">
    <property type="entry name" value="REF"/>
    <property type="match status" value="1"/>
</dbReference>
<dbReference type="PANTHER" id="PTHR33732">
    <property type="entry name" value="REF/SRPP-LIKE PROTEIN OS05G0151300/LOC_OS05G05940"/>
    <property type="match status" value="1"/>
</dbReference>
<reference evidence="3" key="1">
    <citation type="submission" date="2023-03" db="EMBL/GenBank/DDBJ databases">
        <authorList>
            <person name="Julca I."/>
        </authorList>
    </citation>
    <scope>NUCLEOTIDE SEQUENCE</scope>
</reference>